<dbReference type="Gene3D" id="1.10.357.10">
    <property type="entry name" value="Tetracycline Repressor, domain 2"/>
    <property type="match status" value="1"/>
</dbReference>
<dbReference type="Pfam" id="PF13305">
    <property type="entry name" value="TetR_C_33"/>
    <property type="match status" value="1"/>
</dbReference>
<keyword evidence="1" id="KW-0805">Transcription regulation</keyword>
<reference evidence="6 7" key="1">
    <citation type="submission" date="2024-06" db="EMBL/GenBank/DDBJ databases">
        <title>Draft genome sequence of Geodermatophilus badlandi, a novel member of the Geodermatophilaceae isolated from badland sedimentary rocks in the Red desert, Wyoming, USA.</title>
        <authorList>
            <person name="Ben Tekaya S."/>
            <person name="Nouioui I."/>
            <person name="Flores G.M."/>
            <person name="Shaal M.N."/>
            <person name="Bredoire F."/>
            <person name="Basile F."/>
            <person name="Van Diepen L."/>
            <person name="Ward N.L."/>
        </authorList>
    </citation>
    <scope>NUCLEOTIDE SEQUENCE [LARGE SCALE GENOMIC DNA]</scope>
    <source>
        <strain evidence="6 7">WL48A</strain>
    </source>
</reference>
<sequence length="189" mass="19613">MARDLRSDLLTAATALVETAGSADAVTLRGVAREAGVSAPAVYGHFADLTALLDAVVDRGFDDLVATIRAATADLPDPVDRLRAGCRAYVREGLAAPARYRAMFGPRRPAAGARAFDTLVAAVDACVRAGRSASRDPRADAALVWTALHGTVTLRAGGPDLPWPDLDEQVDALVTRLALVSPPVSDGTA</sequence>
<evidence type="ECO:0000259" key="5">
    <source>
        <dbReference type="PROSITE" id="PS50977"/>
    </source>
</evidence>
<dbReference type="SUPFAM" id="SSF46689">
    <property type="entry name" value="Homeodomain-like"/>
    <property type="match status" value="1"/>
</dbReference>
<evidence type="ECO:0000313" key="7">
    <source>
        <dbReference type="Proteomes" id="UP001560045"/>
    </source>
</evidence>
<dbReference type="PANTHER" id="PTHR30055:SF234">
    <property type="entry name" value="HTH-TYPE TRANSCRIPTIONAL REGULATOR BETI"/>
    <property type="match status" value="1"/>
</dbReference>
<dbReference type="Pfam" id="PF00440">
    <property type="entry name" value="TetR_N"/>
    <property type="match status" value="1"/>
</dbReference>
<dbReference type="PANTHER" id="PTHR30055">
    <property type="entry name" value="HTH-TYPE TRANSCRIPTIONAL REGULATOR RUTR"/>
    <property type="match status" value="1"/>
</dbReference>
<dbReference type="PROSITE" id="PS50977">
    <property type="entry name" value="HTH_TETR_2"/>
    <property type="match status" value="1"/>
</dbReference>
<name>A0ABV3XL68_9ACTN</name>
<dbReference type="SUPFAM" id="SSF48498">
    <property type="entry name" value="Tetracyclin repressor-like, C-terminal domain"/>
    <property type="match status" value="1"/>
</dbReference>
<dbReference type="InterPro" id="IPR050109">
    <property type="entry name" value="HTH-type_TetR-like_transc_reg"/>
</dbReference>
<dbReference type="InterPro" id="IPR025996">
    <property type="entry name" value="MT1864/Rv1816-like_C"/>
</dbReference>
<dbReference type="EMBL" id="JBFNXQ010000121">
    <property type="protein sequence ID" value="MEX5721334.1"/>
    <property type="molecule type" value="Genomic_DNA"/>
</dbReference>
<dbReference type="InterPro" id="IPR009057">
    <property type="entry name" value="Homeodomain-like_sf"/>
</dbReference>
<proteinExistence type="predicted"/>
<keyword evidence="3" id="KW-0804">Transcription</keyword>
<dbReference type="InterPro" id="IPR036271">
    <property type="entry name" value="Tet_transcr_reg_TetR-rel_C_sf"/>
</dbReference>
<keyword evidence="2 4" id="KW-0238">DNA-binding</keyword>
<protein>
    <submittedName>
        <fullName evidence="6">TetR/AcrR family transcriptional regulator</fullName>
    </submittedName>
</protein>
<feature type="DNA-binding region" description="H-T-H motif" evidence="4">
    <location>
        <begin position="27"/>
        <end position="46"/>
    </location>
</feature>
<evidence type="ECO:0000256" key="2">
    <source>
        <dbReference type="ARBA" id="ARBA00023125"/>
    </source>
</evidence>
<evidence type="ECO:0000313" key="6">
    <source>
        <dbReference type="EMBL" id="MEX5721334.1"/>
    </source>
</evidence>
<gene>
    <name evidence="6" type="ORF">ABQ292_23550</name>
</gene>
<feature type="domain" description="HTH tetR-type" evidence="5">
    <location>
        <begin position="3"/>
        <end position="64"/>
    </location>
</feature>
<organism evidence="6 7">
    <name type="scientific">Geodermatophilus maliterrae</name>
    <dbReference type="NCBI Taxonomy" id="3162531"/>
    <lineage>
        <taxon>Bacteria</taxon>
        <taxon>Bacillati</taxon>
        <taxon>Actinomycetota</taxon>
        <taxon>Actinomycetes</taxon>
        <taxon>Geodermatophilales</taxon>
        <taxon>Geodermatophilaceae</taxon>
        <taxon>Geodermatophilus</taxon>
    </lineage>
</organism>
<accession>A0ABV3XL68</accession>
<dbReference type="InterPro" id="IPR001647">
    <property type="entry name" value="HTH_TetR"/>
</dbReference>
<dbReference type="RefSeq" id="WP_369210139.1">
    <property type="nucleotide sequence ID" value="NZ_JBFNXQ010000121.1"/>
</dbReference>
<evidence type="ECO:0000256" key="4">
    <source>
        <dbReference type="PROSITE-ProRule" id="PRU00335"/>
    </source>
</evidence>
<dbReference type="Proteomes" id="UP001560045">
    <property type="component" value="Unassembled WGS sequence"/>
</dbReference>
<evidence type="ECO:0000256" key="3">
    <source>
        <dbReference type="ARBA" id="ARBA00023163"/>
    </source>
</evidence>
<evidence type="ECO:0000256" key="1">
    <source>
        <dbReference type="ARBA" id="ARBA00023015"/>
    </source>
</evidence>
<keyword evidence="7" id="KW-1185">Reference proteome</keyword>
<comment type="caution">
    <text evidence="6">The sequence shown here is derived from an EMBL/GenBank/DDBJ whole genome shotgun (WGS) entry which is preliminary data.</text>
</comment>